<comment type="caution">
    <text evidence="1">The sequence shown here is derived from an EMBL/GenBank/DDBJ whole genome shotgun (WGS) entry which is preliminary data.</text>
</comment>
<organism evidence="1 2">
    <name type="scientific">Nesterenkonia lacusekhoensis</name>
    <dbReference type="NCBI Taxonomy" id="150832"/>
    <lineage>
        <taxon>Bacteria</taxon>
        <taxon>Bacillati</taxon>
        <taxon>Actinomycetota</taxon>
        <taxon>Actinomycetes</taxon>
        <taxon>Micrococcales</taxon>
        <taxon>Micrococcaceae</taxon>
        <taxon>Nesterenkonia</taxon>
    </lineage>
</organism>
<sequence length="34" mass="3883">MRDVWEHIGLALLRTSQPEQVAAYLTAVERTWAA</sequence>
<proteinExistence type="predicted"/>
<gene>
    <name evidence="1" type="ORF">JOF45_000384</name>
</gene>
<name>A0ABS4SYU6_9MICC</name>
<evidence type="ECO:0000313" key="1">
    <source>
        <dbReference type="EMBL" id="MBP2317365.1"/>
    </source>
</evidence>
<accession>A0ABS4SYU6</accession>
<protein>
    <submittedName>
        <fullName evidence="1">Uncharacterized protein</fullName>
    </submittedName>
</protein>
<reference evidence="1 2" key="1">
    <citation type="submission" date="2021-03" db="EMBL/GenBank/DDBJ databases">
        <title>Sequencing the genomes of 1000 actinobacteria strains.</title>
        <authorList>
            <person name="Klenk H.-P."/>
        </authorList>
    </citation>
    <scope>NUCLEOTIDE SEQUENCE [LARGE SCALE GENOMIC DNA]</scope>
    <source>
        <strain evidence="1 2">DSM 12544</strain>
    </source>
</reference>
<evidence type="ECO:0000313" key="2">
    <source>
        <dbReference type="Proteomes" id="UP001519331"/>
    </source>
</evidence>
<keyword evidence="2" id="KW-1185">Reference proteome</keyword>
<dbReference type="Proteomes" id="UP001519331">
    <property type="component" value="Unassembled WGS sequence"/>
</dbReference>
<dbReference type="EMBL" id="JAGINX010000001">
    <property type="protein sequence ID" value="MBP2317365.1"/>
    <property type="molecule type" value="Genomic_DNA"/>
</dbReference>